<dbReference type="OrthoDB" id="202415at2759"/>
<keyword evidence="2" id="KW-0472">Membrane</keyword>
<proteinExistence type="predicted"/>
<name>A0A6I9Q8A4_ELAGV</name>
<dbReference type="KEGG" id="egu:105032358"/>
<dbReference type="PANTHER" id="PTHR12203">
    <property type="entry name" value="KDEL LYS-ASP-GLU-LEU CONTAINING - RELATED"/>
    <property type="match status" value="1"/>
</dbReference>
<feature type="transmembrane region" description="Helical" evidence="2">
    <location>
        <begin position="33"/>
        <end position="59"/>
    </location>
</feature>
<evidence type="ECO:0000313" key="5">
    <source>
        <dbReference type="RefSeq" id="XP_010905099.1"/>
    </source>
</evidence>
<keyword evidence="2" id="KW-0812">Transmembrane</keyword>
<reference evidence="5" key="1">
    <citation type="submission" date="2025-08" db="UniProtKB">
        <authorList>
            <consortium name="RefSeq"/>
        </authorList>
    </citation>
    <scope>IDENTIFICATION</scope>
</reference>
<feature type="compositionally biased region" description="Basic residues" evidence="1">
    <location>
        <begin position="98"/>
        <end position="108"/>
    </location>
</feature>
<dbReference type="AlphaFoldDB" id="A0A6I9Q8A4"/>
<feature type="compositionally biased region" description="Polar residues" evidence="1">
    <location>
        <begin position="116"/>
        <end position="125"/>
    </location>
</feature>
<evidence type="ECO:0000256" key="2">
    <source>
        <dbReference type="SAM" id="Phobius"/>
    </source>
</evidence>
<protein>
    <submittedName>
        <fullName evidence="5">Protein O-glucosyltransferase 1 isoform X1</fullName>
    </submittedName>
</protein>
<keyword evidence="2" id="KW-1133">Transmembrane helix</keyword>
<organism evidence="4 5">
    <name type="scientific">Elaeis guineensis var. tenera</name>
    <name type="common">Oil palm</name>
    <dbReference type="NCBI Taxonomy" id="51953"/>
    <lineage>
        <taxon>Eukaryota</taxon>
        <taxon>Viridiplantae</taxon>
        <taxon>Streptophyta</taxon>
        <taxon>Embryophyta</taxon>
        <taxon>Tracheophyta</taxon>
        <taxon>Spermatophyta</taxon>
        <taxon>Magnoliopsida</taxon>
        <taxon>Liliopsida</taxon>
        <taxon>Arecaceae</taxon>
        <taxon>Arecoideae</taxon>
        <taxon>Cocoseae</taxon>
        <taxon>Elaeidinae</taxon>
        <taxon>Elaeis</taxon>
    </lineage>
</organism>
<dbReference type="GeneID" id="105032358"/>
<keyword evidence="4" id="KW-1185">Reference proteome</keyword>
<evidence type="ECO:0000259" key="3">
    <source>
        <dbReference type="SMART" id="SM00672"/>
    </source>
</evidence>
<gene>
    <name evidence="5" type="primary">LOC105032358</name>
</gene>
<dbReference type="PANTHER" id="PTHR12203:SF99">
    <property type="entry name" value="OS04G0534100 PROTEIN"/>
    <property type="match status" value="1"/>
</dbReference>
<dbReference type="Proteomes" id="UP000504607">
    <property type="component" value="Unplaced"/>
</dbReference>
<dbReference type="FunCoup" id="A0A6I9Q8A4">
    <property type="interactions" value="948"/>
</dbReference>
<feature type="region of interest" description="Disordered" evidence="1">
    <location>
        <begin position="85"/>
        <end position="139"/>
    </location>
</feature>
<dbReference type="SMART" id="SM00672">
    <property type="entry name" value="CAP10"/>
    <property type="match status" value="1"/>
</dbReference>
<evidence type="ECO:0000313" key="4">
    <source>
        <dbReference type="Proteomes" id="UP000504607"/>
    </source>
</evidence>
<feature type="domain" description="Glycosyl transferase CAP10" evidence="3">
    <location>
        <begin position="217"/>
        <end position="462"/>
    </location>
</feature>
<dbReference type="InterPro" id="IPR051091">
    <property type="entry name" value="O-Glucosyltr/Glycosyltrsf_90"/>
</dbReference>
<dbReference type="InterPro" id="IPR006598">
    <property type="entry name" value="CAP10"/>
</dbReference>
<evidence type="ECO:0000256" key="1">
    <source>
        <dbReference type="SAM" id="MobiDB-lite"/>
    </source>
</evidence>
<accession>A0A6I9Q8A4</accession>
<dbReference type="InParanoid" id="A0A6I9Q8A4"/>
<dbReference type="Pfam" id="PF05686">
    <property type="entry name" value="Glyco_transf_90"/>
    <property type="match status" value="1"/>
</dbReference>
<dbReference type="RefSeq" id="XP_010905099.1">
    <property type="nucleotide sequence ID" value="XM_010906797.3"/>
</dbReference>
<sequence>MRKLGLGLGMDPAMPAGATTFRQIKKTRKNSEVAAAAAMTSSGGTLLLFFLLAVLLGALSTFCWINQEFFVSIPAGITKAQNLVIRPNTTHTQTPRPPKPKAKPKPKRPTIPFTCPTGNRTTTRICPSPPRLPLPASSLSPSPSCPDYFRWIHEDLRPWKSTGITQEMVKRARETAHFRLVVLDGRVYMERYRRSFQTRDVFTLWGILQLLRRYPGRIPDLELMFNTEDWPVVPARRNTSAPPPLFHYCANHSTLDIVFPDWTFWGWPEINMKPWEPLKRELKAGNERVRWMDREPYAYWKGNPLVSAARKDLLKCNVSKAHDWNARIYNLSWRKETQIGFKESDLASQCIHRYKIYIEGVAWSVSEKYILACNSLTLLVKPRYYDFFSRSLMPLQHYWPVRSNDKCRSIKYAVDWGNSHKQKAQAIGKEASNFIQEKLKMEYVYDYMLHLLTEYSKLLRYKPTRPRKAIELCSESMACPSKGLQKKFMMESMVKSPHDSAPCNLPPPLEPVELKMLERRKAIAIKQVEMWEQKAQHS</sequence>